<feature type="transmembrane region" description="Helical" evidence="1">
    <location>
        <begin position="87"/>
        <end position="105"/>
    </location>
</feature>
<feature type="transmembrane region" description="Helical" evidence="1">
    <location>
        <begin position="62"/>
        <end position="81"/>
    </location>
</feature>
<organism evidence="2 3">
    <name type="scientific">Candidatus Curtissbacteria bacterium GW2011_GWC1_44_33</name>
    <dbReference type="NCBI Taxonomy" id="1618413"/>
    <lineage>
        <taxon>Bacteria</taxon>
        <taxon>Candidatus Curtissiibacteriota</taxon>
    </lineage>
</organism>
<comment type="caution">
    <text evidence="2">The sequence shown here is derived from an EMBL/GenBank/DDBJ whole genome shotgun (WGS) entry which is preliminary data.</text>
</comment>
<feature type="transmembrane region" description="Helical" evidence="1">
    <location>
        <begin position="39"/>
        <end position="55"/>
    </location>
</feature>
<keyword evidence="1" id="KW-1133">Transmembrane helix</keyword>
<keyword evidence="1" id="KW-0472">Membrane</keyword>
<gene>
    <name evidence="2" type="ORF">UW61_C0015G0036</name>
</gene>
<proteinExistence type="predicted"/>
<dbReference type="AlphaFoldDB" id="A0A0G1J717"/>
<feature type="transmembrane region" description="Helical" evidence="1">
    <location>
        <begin position="7"/>
        <end position="27"/>
    </location>
</feature>
<accession>A0A0G1J717</accession>
<keyword evidence="1" id="KW-0812">Transmembrane</keyword>
<evidence type="ECO:0000313" key="2">
    <source>
        <dbReference type="EMBL" id="KKT67113.1"/>
    </source>
</evidence>
<dbReference type="Proteomes" id="UP000033901">
    <property type="component" value="Unassembled WGS sequence"/>
</dbReference>
<evidence type="ECO:0000256" key="1">
    <source>
        <dbReference type="SAM" id="Phobius"/>
    </source>
</evidence>
<reference evidence="2 3" key="1">
    <citation type="journal article" date="2015" name="Nature">
        <title>rRNA introns, odd ribosomes, and small enigmatic genomes across a large radiation of phyla.</title>
        <authorList>
            <person name="Brown C.T."/>
            <person name="Hug L.A."/>
            <person name="Thomas B.C."/>
            <person name="Sharon I."/>
            <person name="Castelle C.J."/>
            <person name="Singh A."/>
            <person name="Wilkins M.J."/>
            <person name="Williams K.H."/>
            <person name="Banfield J.F."/>
        </authorList>
    </citation>
    <scope>NUCLEOTIDE SEQUENCE [LARGE SCALE GENOMIC DNA]</scope>
</reference>
<protein>
    <submittedName>
        <fullName evidence="2">Uncharacterized protein</fullName>
    </submittedName>
</protein>
<dbReference type="EMBL" id="LCIZ01000015">
    <property type="protein sequence ID" value="KKT67113.1"/>
    <property type="molecule type" value="Genomic_DNA"/>
</dbReference>
<name>A0A0G1J717_9BACT</name>
<evidence type="ECO:0000313" key="3">
    <source>
        <dbReference type="Proteomes" id="UP000033901"/>
    </source>
</evidence>
<sequence length="117" mass="13623">MKNKLKVISFVTFFLLFVMFFSFKFLFVGPRFYTPFWEGVYWIWFALVVDTCWVFRLKNQHLLYPSMVFLVLGAVLNVFGASVAAEVVLRLWAVVFLVGIALLLIEAHNSFSRNKNA</sequence>